<evidence type="ECO:0000313" key="1">
    <source>
        <dbReference type="EMBL" id="KFR16133.1"/>
    </source>
</evidence>
<dbReference type="AlphaFoldDB" id="A0A091WMJ0"/>
<dbReference type="STRING" id="30419.A0A091WMJ0"/>
<protein>
    <submittedName>
        <fullName evidence="1">FERM domain-containing protein 7</fullName>
    </submittedName>
</protein>
<dbReference type="EMBL" id="KK735827">
    <property type="protein sequence ID" value="KFR16133.1"/>
    <property type="molecule type" value="Genomic_DNA"/>
</dbReference>
<reference evidence="1 2" key="1">
    <citation type="submission" date="2014-04" db="EMBL/GenBank/DDBJ databases">
        <title>Genome evolution of avian class.</title>
        <authorList>
            <person name="Zhang G."/>
            <person name="Li C."/>
        </authorList>
    </citation>
    <scope>NUCLEOTIDE SEQUENCE [LARGE SCALE GENOMIC DNA]</scope>
    <source>
        <strain evidence="1">BGI_N306</strain>
    </source>
</reference>
<sequence length="119" mass="13074">MKTIRFPYGSEFRPLGPCPALSSRKAGVCWHVPAQQALAPGLRRSAERYVGSSTESSDSDSDLLATDYCSMYGRALRSPMARVRVSSGSLQLDEEDEEVAFATRAAEERTSRGASRYFT</sequence>
<dbReference type="Proteomes" id="UP000053605">
    <property type="component" value="Unassembled WGS sequence"/>
</dbReference>
<name>A0A091WMJ0_OPIHO</name>
<gene>
    <name evidence="1" type="ORF">N306_08677</name>
</gene>
<evidence type="ECO:0000313" key="2">
    <source>
        <dbReference type="Proteomes" id="UP000053605"/>
    </source>
</evidence>
<proteinExistence type="predicted"/>
<organism evidence="1 2">
    <name type="scientific">Opisthocomus hoazin</name>
    <name type="common">Hoatzin</name>
    <name type="synonym">Phasianus hoazin</name>
    <dbReference type="NCBI Taxonomy" id="30419"/>
    <lineage>
        <taxon>Eukaryota</taxon>
        <taxon>Metazoa</taxon>
        <taxon>Chordata</taxon>
        <taxon>Craniata</taxon>
        <taxon>Vertebrata</taxon>
        <taxon>Euteleostomi</taxon>
        <taxon>Archelosauria</taxon>
        <taxon>Archosauria</taxon>
        <taxon>Dinosauria</taxon>
        <taxon>Saurischia</taxon>
        <taxon>Theropoda</taxon>
        <taxon>Coelurosauria</taxon>
        <taxon>Aves</taxon>
        <taxon>Neognathae</taxon>
        <taxon>Neoaves</taxon>
        <taxon>Opisthocomiformes</taxon>
        <taxon>Opisthocomidae</taxon>
        <taxon>Opisthocomus</taxon>
    </lineage>
</organism>
<keyword evidence="2" id="KW-1185">Reference proteome</keyword>
<dbReference type="PhylomeDB" id="A0A091WMJ0"/>
<accession>A0A091WMJ0</accession>